<evidence type="ECO:0000256" key="2">
    <source>
        <dbReference type="ARBA" id="ARBA00022598"/>
    </source>
</evidence>
<dbReference type="InterPro" id="IPR020845">
    <property type="entry name" value="AMP-binding_CS"/>
</dbReference>
<evidence type="ECO:0000313" key="6">
    <source>
        <dbReference type="EMBL" id="KAB8074150.1"/>
    </source>
</evidence>
<dbReference type="PANTHER" id="PTHR43107:SF15">
    <property type="entry name" value="FATTY ACID TRANSPORT PROTEIN 3, ISOFORM A"/>
    <property type="match status" value="1"/>
</dbReference>
<evidence type="ECO:0000256" key="3">
    <source>
        <dbReference type="ARBA" id="ARBA00022741"/>
    </source>
</evidence>
<dbReference type="GO" id="GO:0005886">
    <property type="term" value="C:plasma membrane"/>
    <property type="evidence" value="ECO:0007669"/>
    <property type="project" value="TreeGrafter"/>
</dbReference>
<keyword evidence="3" id="KW-0547">Nucleotide-binding</keyword>
<evidence type="ECO:0000259" key="5">
    <source>
        <dbReference type="Pfam" id="PF00501"/>
    </source>
</evidence>
<dbReference type="PANTHER" id="PTHR43107">
    <property type="entry name" value="LONG-CHAIN FATTY ACID TRANSPORT PROTEIN"/>
    <property type="match status" value="1"/>
</dbReference>
<dbReference type="Gene3D" id="3.40.50.980">
    <property type="match status" value="2"/>
</dbReference>
<dbReference type="InterPro" id="IPR000873">
    <property type="entry name" value="AMP-dep_synth/lig_dom"/>
</dbReference>
<dbReference type="AlphaFoldDB" id="A0A5N5X492"/>
<dbReference type="GO" id="GO:0005324">
    <property type="term" value="F:long-chain fatty acid transmembrane transporter activity"/>
    <property type="evidence" value="ECO:0007669"/>
    <property type="project" value="TreeGrafter"/>
</dbReference>
<evidence type="ECO:0000256" key="1">
    <source>
        <dbReference type="ARBA" id="ARBA00006432"/>
    </source>
</evidence>
<dbReference type="GO" id="GO:0005524">
    <property type="term" value="F:ATP binding"/>
    <property type="evidence" value="ECO:0007669"/>
    <property type="project" value="UniProtKB-KW"/>
</dbReference>
<dbReference type="Pfam" id="PF00501">
    <property type="entry name" value="AMP-binding"/>
    <property type="match status" value="1"/>
</dbReference>
<evidence type="ECO:0000256" key="4">
    <source>
        <dbReference type="ARBA" id="ARBA00022840"/>
    </source>
</evidence>
<sequence length="330" mass="36399">MVGLLKAKELLIRGRIVSAKEALAISLVNEIAENPKVRAEQLALELASLPRAASSSLKMSLERAVFPNMEIALHEENFADRKKDHHRVRDINTALREAAGNCPTKVFLRSQGQDITFQDFGRSVAALAGAFRRAYKLVLSGSLSTQIDAIVDHELFNLIQDTGAFTTKSIWIRGSDSKRSLPNHYDREVSLEEAFVTKPATISAFLYTSGTTGKSKLCIISHEYFIIQATLLIEGYKLQTDDVPYCPSPLFHADATALTVIPATLLGATAALAPKFTASRFWDEIRETGATVYDFMGATLALIYKQPPSLRDRDHHVRLAWGVPIRTVSA</sequence>
<name>A0A5N5X492_9EURO</name>
<dbReference type="OrthoDB" id="10253869at2759"/>
<dbReference type="PROSITE" id="PS00455">
    <property type="entry name" value="AMP_BINDING"/>
    <property type="match status" value="1"/>
</dbReference>
<protein>
    <recommendedName>
        <fullName evidence="5">AMP-dependent synthetase/ligase domain-containing protein</fullName>
    </recommendedName>
</protein>
<dbReference type="Gene3D" id="3.90.226.10">
    <property type="entry name" value="2-enoyl-CoA Hydratase, Chain A, domain 1"/>
    <property type="match status" value="1"/>
</dbReference>
<feature type="domain" description="AMP-dependent synthetase/ligase" evidence="5">
    <location>
        <begin position="191"/>
        <end position="318"/>
    </location>
</feature>
<dbReference type="Proteomes" id="UP000326565">
    <property type="component" value="Unassembled WGS sequence"/>
</dbReference>
<dbReference type="SUPFAM" id="SSF56801">
    <property type="entry name" value="Acetyl-CoA synthetase-like"/>
    <property type="match status" value="1"/>
</dbReference>
<keyword evidence="4" id="KW-0067">ATP-binding</keyword>
<keyword evidence="2" id="KW-0436">Ligase</keyword>
<accession>A0A5N5X492</accession>
<keyword evidence="7" id="KW-1185">Reference proteome</keyword>
<evidence type="ECO:0000313" key="7">
    <source>
        <dbReference type="Proteomes" id="UP000326565"/>
    </source>
</evidence>
<proteinExistence type="inferred from homology"/>
<dbReference type="GO" id="GO:0044539">
    <property type="term" value="P:long-chain fatty acid import into cell"/>
    <property type="evidence" value="ECO:0007669"/>
    <property type="project" value="TreeGrafter"/>
</dbReference>
<gene>
    <name evidence="6" type="ORF">BDV29DRAFT_156880</name>
</gene>
<dbReference type="EMBL" id="ML732214">
    <property type="protein sequence ID" value="KAB8074150.1"/>
    <property type="molecule type" value="Genomic_DNA"/>
</dbReference>
<reference evidence="6 7" key="1">
    <citation type="submission" date="2019-04" db="EMBL/GenBank/DDBJ databases">
        <title>Friends and foes A comparative genomics study of 23 Aspergillus species from section Flavi.</title>
        <authorList>
            <consortium name="DOE Joint Genome Institute"/>
            <person name="Kjaerbolling I."/>
            <person name="Vesth T."/>
            <person name="Frisvad J.C."/>
            <person name="Nybo J.L."/>
            <person name="Theobald S."/>
            <person name="Kildgaard S."/>
            <person name="Isbrandt T."/>
            <person name="Kuo A."/>
            <person name="Sato A."/>
            <person name="Lyhne E.K."/>
            <person name="Kogle M.E."/>
            <person name="Wiebenga A."/>
            <person name="Kun R.S."/>
            <person name="Lubbers R.J."/>
            <person name="Makela M.R."/>
            <person name="Barry K."/>
            <person name="Chovatia M."/>
            <person name="Clum A."/>
            <person name="Daum C."/>
            <person name="Haridas S."/>
            <person name="He G."/>
            <person name="LaButti K."/>
            <person name="Lipzen A."/>
            <person name="Mondo S."/>
            <person name="Riley R."/>
            <person name="Salamov A."/>
            <person name="Simmons B.A."/>
            <person name="Magnuson J.K."/>
            <person name="Henrissat B."/>
            <person name="Mortensen U.H."/>
            <person name="Larsen T.O."/>
            <person name="Devries R.P."/>
            <person name="Grigoriev I.V."/>
            <person name="Machida M."/>
            <person name="Baker S.E."/>
            <person name="Andersen M.R."/>
        </authorList>
    </citation>
    <scope>NUCLEOTIDE SEQUENCE [LARGE SCALE GENOMIC DNA]</scope>
    <source>
        <strain evidence="6 7">CBS 151.66</strain>
    </source>
</reference>
<dbReference type="InterPro" id="IPR029045">
    <property type="entry name" value="ClpP/crotonase-like_dom_sf"/>
</dbReference>
<comment type="similarity">
    <text evidence="1">Belongs to the ATP-dependent AMP-binding enzyme family.</text>
</comment>
<dbReference type="GO" id="GO:0004467">
    <property type="term" value="F:long-chain fatty acid-CoA ligase activity"/>
    <property type="evidence" value="ECO:0007669"/>
    <property type="project" value="TreeGrafter"/>
</dbReference>
<organism evidence="6 7">
    <name type="scientific">Aspergillus leporis</name>
    <dbReference type="NCBI Taxonomy" id="41062"/>
    <lineage>
        <taxon>Eukaryota</taxon>
        <taxon>Fungi</taxon>
        <taxon>Dikarya</taxon>
        <taxon>Ascomycota</taxon>
        <taxon>Pezizomycotina</taxon>
        <taxon>Eurotiomycetes</taxon>
        <taxon>Eurotiomycetidae</taxon>
        <taxon>Eurotiales</taxon>
        <taxon>Aspergillaceae</taxon>
        <taxon>Aspergillus</taxon>
        <taxon>Aspergillus subgen. Circumdati</taxon>
    </lineage>
</organism>
<dbReference type="SUPFAM" id="SSF52096">
    <property type="entry name" value="ClpP/crotonase"/>
    <property type="match status" value="1"/>
</dbReference>